<protein>
    <submittedName>
        <fullName evidence="1">Kinetoplast DNA minicircle pLURk9</fullName>
    </submittedName>
</protein>
<accession>Q33606</accession>
<proteinExistence type="predicted"/>
<reference evidence="1" key="1">
    <citation type="submission" date="1996-04" db="EMBL/GenBank/DDBJ databases">
        <authorList>
            <person name="Bhattacharyya R."/>
            <person name="Majumder H.K."/>
        </authorList>
    </citation>
    <scope>NUCLEOTIDE SEQUENCE</scope>
    <source>
        <strain evidence="1">MHOM/IN/1978 /UR6</strain>
    </source>
</reference>
<geneLocation type="mitochondrion" evidence="1"/>
<organism evidence="1">
    <name type="scientific">Leishmania sp</name>
    <dbReference type="NCBI Taxonomy" id="28847"/>
    <lineage>
        <taxon>Eukaryota</taxon>
        <taxon>Discoba</taxon>
        <taxon>Euglenozoa</taxon>
        <taxon>Kinetoplastea</taxon>
        <taxon>Metakinetoplastina</taxon>
        <taxon>Trypanosomatida</taxon>
        <taxon>Trypanosomatidae</taxon>
        <taxon>Leishmaniinae</taxon>
        <taxon>Leishmania</taxon>
    </lineage>
</organism>
<dbReference type="EMBL" id="X97334">
    <property type="protein sequence ID" value="CAA65999.1"/>
    <property type="molecule type" value="Genomic_DNA"/>
</dbReference>
<evidence type="ECO:0000313" key="1">
    <source>
        <dbReference type="EMBL" id="CAA65999.1"/>
    </source>
</evidence>
<dbReference type="AlphaFoldDB" id="Q33606"/>
<sequence length="71" mass="7846">MGQKCRKWPARLQTGGWCKIGPGGGIGSSGADSPRKCLLGACWPGTGSWGRVLEFAGIWYWFSPFFGWFCW</sequence>
<name>Q33606_9TRYP</name>